<dbReference type="EMBL" id="JAICCE010000022">
    <property type="protein sequence ID" value="KAG9261363.1"/>
    <property type="molecule type" value="Genomic_DNA"/>
</dbReference>
<dbReference type="Proteomes" id="UP000752171">
    <property type="component" value="Unassembled WGS sequence"/>
</dbReference>
<proteinExistence type="predicted"/>
<gene>
    <name evidence="5" type="primary">G2E3</name>
    <name evidence="5" type="ORF">AMEX_G24888</name>
</gene>
<feature type="active site" description="Glycyl thioester intermediate" evidence="3">
    <location>
        <position position="224"/>
    </location>
</feature>
<sequence>MMAVCLLHGGVAPNCFSQRTYNMVAGRPNHPVKLNEIHNTELHDRLEKIQNAATVEEARLAIFDASESLSILGALRHIKDLDLVLEAAQDYFEGRVKVGLEQLAEGLETFGLAEAIRKHPSEFEGLFLKSSKSLVAKDLISLFQPNFSPRGSNRRREENRVLCFWRDWLINVEGGQCIPVTLEKVLIFASGLDRLPPLGFQVPPSLEFLHATGCRRPLPEANTCSVCIRLPIHPTYEDFEHWMNSAIIQAPTFGLA</sequence>
<dbReference type="OrthoDB" id="512616at2759"/>
<reference evidence="5 6" key="1">
    <citation type="submission" date="2021-07" db="EMBL/GenBank/DDBJ databases">
        <authorList>
            <person name="Imarazene B."/>
            <person name="Zahm M."/>
            <person name="Klopp C."/>
            <person name="Cabau C."/>
            <person name="Beille S."/>
            <person name="Jouanno E."/>
            <person name="Castinel A."/>
            <person name="Lluch J."/>
            <person name="Gil L."/>
            <person name="Kuchtly C."/>
            <person name="Lopez Roques C."/>
            <person name="Donnadieu C."/>
            <person name="Parrinello H."/>
            <person name="Journot L."/>
            <person name="Du K."/>
            <person name="Schartl M."/>
            <person name="Retaux S."/>
            <person name="Guiguen Y."/>
        </authorList>
    </citation>
    <scope>NUCLEOTIDE SEQUENCE [LARGE SCALE GENOMIC DNA]</scope>
    <source>
        <strain evidence="5">Pach_M1</strain>
        <tissue evidence="5">Testis</tissue>
    </source>
</reference>
<dbReference type="Gene3D" id="3.30.2410.10">
    <property type="entry name" value="Hect, E3 ligase catalytic domain"/>
    <property type="match status" value="1"/>
</dbReference>
<evidence type="ECO:0000259" key="4">
    <source>
        <dbReference type="PROSITE" id="PS50237"/>
    </source>
</evidence>
<evidence type="ECO:0000256" key="2">
    <source>
        <dbReference type="ARBA" id="ARBA00022786"/>
    </source>
</evidence>
<keyword evidence="1" id="KW-0808">Transferase</keyword>
<dbReference type="InterPro" id="IPR035983">
    <property type="entry name" value="Hect_E3_ubiquitin_ligase"/>
</dbReference>
<accession>A0A8T2KPU2</accession>
<dbReference type="AlphaFoldDB" id="A0A8T2KPU2"/>
<dbReference type="PROSITE" id="PS50237">
    <property type="entry name" value="HECT"/>
    <property type="match status" value="1"/>
</dbReference>
<dbReference type="GO" id="GO:0004842">
    <property type="term" value="F:ubiquitin-protein transferase activity"/>
    <property type="evidence" value="ECO:0007669"/>
    <property type="project" value="InterPro"/>
</dbReference>
<dbReference type="InterPro" id="IPR000569">
    <property type="entry name" value="HECT_dom"/>
</dbReference>
<protein>
    <submittedName>
        <fullName evidence="5">G2/M phase-specific E3 ubiquitin-protein ligase-like</fullName>
    </submittedName>
</protein>
<comment type="caution">
    <text evidence="5">The sequence shown here is derived from an EMBL/GenBank/DDBJ whole genome shotgun (WGS) entry which is preliminary data.</text>
</comment>
<evidence type="ECO:0000256" key="3">
    <source>
        <dbReference type="PROSITE-ProRule" id="PRU00104"/>
    </source>
</evidence>
<evidence type="ECO:0000313" key="6">
    <source>
        <dbReference type="Proteomes" id="UP000752171"/>
    </source>
</evidence>
<evidence type="ECO:0000313" key="5">
    <source>
        <dbReference type="EMBL" id="KAG9261363.1"/>
    </source>
</evidence>
<dbReference type="SUPFAM" id="SSF56204">
    <property type="entry name" value="Hect, E3 ligase catalytic domain"/>
    <property type="match status" value="1"/>
</dbReference>
<feature type="domain" description="HECT" evidence="4">
    <location>
        <begin position="184"/>
        <end position="256"/>
    </location>
</feature>
<organism evidence="5 6">
    <name type="scientific">Astyanax mexicanus</name>
    <name type="common">Blind cave fish</name>
    <name type="synonym">Astyanax fasciatus mexicanus</name>
    <dbReference type="NCBI Taxonomy" id="7994"/>
    <lineage>
        <taxon>Eukaryota</taxon>
        <taxon>Metazoa</taxon>
        <taxon>Chordata</taxon>
        <taxon>Craniata</taxon>
        <taxon>Vertebrata</taxon>
        <taxon>Euteleostomi</taxon>
        <taxon>Actinopterygii</taxon>
        <taxon>Neopterygii</taxon>
        <taxon>Teleostei</taxon>
        <taxon>Ostariophysi</taxon>
        <taxon>Characiformes</taxon>
        <taxon>Characoidei</taxon>
        <taxon>Acestrorhamphidae</taxon>
        <taxon>Acestrorhamphinae</taxon>
        <taxon>Astyanax</taxon>
    </lineage>
</organism>
<evidence type="ECO:0000256" key="1">
    <source>
        <dbReference type="ARBA" id="ARBA00022679"/>
    </source>
</evidence>
<dbReference type="Pfam" id="PF00632">
    <property type="entry name" value="HECT"/>
    <property type="match status" value="1"/>
</dbReference>
<keyword evidence="2 3" id="KW-0833">Ubl conjugation pathway</keyword>
<name>A0A8T2KPU2_ASTMX</name>